<sequence length="291" mass="30800">MPSGQLEFTTTPPGSVPGASSCVGYRAAGVEPGTHLGVPSASLTFILSVDGPVVGAWSGDDLAAGRVSTSDIVLSGLHTGAAHIVQPSRQEGVQLAVDPLACRAVFGVPVAELTGPISMPEVLGRRDHELWERVGDAAGWEQRFALVADRFRAAAANAEHSTLAPGRRARTDVVAAWRILRTRRGAIAVESVAQRVALSPRQLRTEFTREFGVTPKQAARLMRFEHALGRITAAVRAGRTPSLAGVAADCGYADHAHLTREVGAFLGVTPTEWIAAERRNIQAGGHTYHED</sequence>
<dbReference type="AlphaFoldDB" id="A0A1N7H2Y2"/>
<keyword evidence="6" id="KW-1185">Reference proteome</keyword>
<dbReference type="InterPro" id="IPR018060">
    <property type="entry name" value="HTH_AraC"/>
</dbReference>
<dbReference type="SMART" id="SM00342">
    <property type="entry name" value="HTH_ARAC"/>
    <property type="match status" value="1"/>
</dbReference>
<evidence type="ECO:0000256" key="2">
    <source>
        <dbReference type="ARBA" id="ARBA00023125"/>
    </source>
</evidence>
<evidence type="ECO:0000313" key="6">
    <source>
        <dbReference type="Proteomes" id="UP000186218"/>
    </source>
</evidence>
<keyword evidence="3" id="KW-0804">Transcription</keyword>
<accession>A0A1N7H2Y2</accession>
<protein>
    <submittedName>
        <fullName evidence="5">AraC-type DNA-binding protein</fullName>
    </submittedName>
</protein>
<dbReference type="GO" id="GO:0003700">
    <property type="term" value="F:DNA-binding transcription factor activity"/>
    <property type="evidence" value="ECO:0007669"/>
    <property type="project" value="InterPro"/>
</dbReference>
<dbReference type="STRING" id="1344003.SAMN05445060_3445"/>
<evidence type="ECO:0000313" key="5">
    <source>
        <dbReference type="EMBL" id="SIS19191.1"/>
    </source>
</evidence>
<dbReference type="Gene3D" id="1.10.10.60">
    <property type="entry name" value="Homeodomain-like"/>
    <property type="match status" value="1"/>
</dbReference>
<evidence type="ECO:0000256" key="1">
    <source>
        <dbReference type="ARBA" id="ARBA00023015"/>
    </source>
</evidence>
<dbReference type="GO" id="GO:0043565">
    <property type="term" value="F:sequence-specific DNA binding"/>
    <property type="evidence" value="ECO:0007669"/>
    <property type="project" value="InterPro"/>
</dbReference>
<dbReference type="PROSITE" id="PS01124">
    <property type="entry name" value="HTH_ARAC_FAMILY_2"/>
    <property type="match status" value="1"/>
</dbReference>
<evidence type="ECO:0000259" key="4">
    <source>
        <dbReference type="PROSITE" id="PS01124"/>
    </source>
</evidence>
<dbReference type="InterPro" id="IPR050204">
    <property type="entry name" value="AraC_XylS_family_regulators"/>
</dbReference>
<keyword evidence="2 5" id="KW-0238">DNA-binding</keyword>
<dbReference type="Proteomes" id="UP000186218">
    <property type="component" value="Unassembled WGS sequence"/>
</dbReference>
<dbReference type="PANTHER" id="PTHR46796">
    <property type="entry name" value="HTH-TYPE TRANSCRIPTIONAL ACTIVATOR RHAS-RELATED"/>
    <property type="match status" value="1"/>
</dbReference>
<reference evidence="5 6" key="1">
    <citation type="submission" date="2017-01" db="EMBL/GenBank/DDBJ databases">
        <authorList>
            <person name="Mah S.A."/>
            <person name="Swanson W.J."/>
            <person name="Moy G.W."/>
            <person name="Vacquier V.D."/>
        </authorList>
    </citation>
    <scope>NUCLEOTIDE SEQUENCE [LARGE SCALE GENOMIC DNA]</scope>
    <source>
        <strain evidence="5 6">CPCC 203464</strain>
    </source>
</reference>
<dbReference type="OrthoDB" id="2559672at2"/>
<proteinExistence type="predicted"/>
<evidence type="ECO:0000256" key="3">
    <source>
        <dbReference type="ARBA" id="ARBA00023163"/>
    </source>
</evidence>
<feature type="domain" description="HTH araC/xylS-type" evidence="4">
    <location>
        <begin position="172"/>
        <end position="276"/>
    </location>
</feature>
<organism evidence="5 6">
    <name type="scientific">Williamsia sterculiae</name>
    <dbReference type="NCBI Taxonomy" id="1344003"/>
    <lineage>
        <taxon>Bacteria</taxon>
        <taxon>Bacillati</taxon>
        <taxon>Actinomycetota</taxon>
        <taxon>Actinomycetes</taxon>
        <taxon>Mycobacteriales</taxon>
        <taxon>Nocardiaceae</taxon>
        <taxon>Williamsia</taxon>
    </lineage>
</organism>
<dbReference type="PANTHER" id="PTHR46796:SF15">
    <property type="entry name" value="BLL1074 PROTEIN"/>
    <property type="match status" value="1"/>
</dbReference>
<gene>
    <name evidence="5" type="ORF">SAMN05445060_3445</name>
</gene>
<dbReference type="Pfam" id="PF12833">
    <property type="entry name" value="HTH_18"/>
    <property type="match status" value="1"/>
</dbReference>
<name>A0A1N7H2Y2_9NOCA</name>
<dbReference type="RefSeq" id="WP_076481998.1">
    <property type="nucleotide sequence ID" value="NZ_FTNT01000011.1"/>
</dbReference>
<dbReference type="EMBL" id="FTNT01000011">
    <property type="protein sequence ID" value="SIS19191.1"/>
    <property type="molecule type" value="Genomic_DNA"/>
</dbReference>
<keyword evidence="1" id="KW-0805">Transcription regulation</keyword>